<comment type="caution">
    <text evidence="3">The sequence shown here is derived from an EMBL/GenBank/DDBJ whole genome shotgun (WGS) entry which is preliminary data.</text>
</comment>
<feature type="region of interest" description="Disordered" evidence="2">
    <location>
        <begin position="151"/>
        <end position="195"/>
    </location>
</feature>
<sequence>MFNKAKNATAEQKTTPPSSPDSSDTLLSSTPTSSNARPSTSIIGSHTQVEGDINSDEDLTVKGHVSGTITCKQHTVTLGANSYFKGDVFSHTLHVSGEVEGNLVALHRATIHKGAQVTGTIVSPCLVLEDGSVFHGSIDMNADNEMLKNSFNDAPTNTKTLPAKGNASGVSTRATTKESSADKETSLAEQEEVKA</sequence>
<protein>
    <recommendedName>
        <fullName evidence="5">Integral membrane protein CcmA involved in cell shape determination</fullName>
    </recommendedName>
</protein>
<feature type="compositionally biased region" description="Polar residues" evidence="2">
    <location>
        <begin position="35"/>
        <end position="48"/>
    </location>
</feature>
<evidence type="ECO:0008006" key="5">
    <source>
        <dbReference type="Google" id="ProtNLM"/>
    </source>
</evidence>
<organism evidence="3 4">
    <name type="scientific">Halomonas citrativorans</name>
    <dbReference type="NCBI Taxonomy" id="2742612"/>
    <lineage>
        <taxon>Bacteria</taxon>
        <taxon>Pseudomonadati</taxon>
        <taxon>Pseudomonadota</taxon>
        <taxon>Gammaproteobacteria</taxon>
        <taxon>Oceanospirillales</taxon>
        <taxon>Halomonadaceae</taxon>
        <taxon>Halomonas</taxon>
    </lineage>
</organism>
<gene>
    <name evidence="3" type="ORF">CZ787_04005</name>
</gene>
<feature type="region of interest" description="Disordered" evidence="2">
    <location>
        <begin position="1"/>
        <end position="54"/>
    </location>
</feature>
<dbReference type="PANTHER" id="PTHR35024:SF4">
    <property type="entry name" value="POLYMER-FORMING CYTOSKELETAL PROTEIN"/>
    <property type="match status" value="1"/>
</dbReference>
<dbReference type="Pfam" id="PF04519">
    <property type="entry name" value="Bactofilin"/>
    <property type="match status" value="1"/>
</dbReference>
<feature type="compositionally biased region" description="Polar residues" evidence="2">
    <location>
        <begin position="151"/>
        <end position="160"/>
    </location>
</feature>
<evidence type="ECO:0000256" key="1">
    <source>
        <dbReference type="ARBA" id="ARBA00044755"/>
    </source>
</evidence>
<name>A0A1R4HSR5_9GAMM</name>
<proteinExistence type="inferred from homology"/>
<dbReference type="RefSeq" id="WP_087106384.1">
    <property type="nucleotide sequence ID" value="NZ_FUKM01000014.1"/>
</dbReference>
<dbReference type="Proteomes" id="UP000196331">
    <property type="component" value="Unassembled WGS sequence"/>
</dbReference>
<dbReference type="PANTHER" id="PTHR35024">
    <property type="entry name" value="HYPOTHETICAL CYTOSOLIC PROTEIN"/>
    <property type="match status" value="1"/>
</dbReference>
<evidence type="ECO:0000313" key="3">
    <source>
        <dbReference type="EMBL" id="SJN10575.1"/>
    </source>
</evidence>
<evidence type="ECO:0000313" key="4">
    <source>
        <dbReference type="Proteomes" id="UP000196331"/>
    </source>
</evidence>
<dbReference type="OrthoDB" id="9811682at2"/>
<dbReference type="AlphaFoldDB" id="A0A1R4HSR5"/>
<feature type="compositionally biased region" description="Basic and acidic residues" evidence="2">
    <location>
        <begin position="175"/>
        <end position="195"/>
    </location>
</feature>
<evidence type="ECO:0000256" key="2">
    <source>
        <dbReference type="SAM" id="MobiDB-lite"/>
    </source>
</evidence>
<reference evidence="3 4" key="1">
    <citation type="submission" date="2017-02" db="EMBL/GenBank/DDBJ databases">
        <authorList>
            <person name="Dridi B."/>
        </authorList>
    </citation>
    <scope>NUCLEOTIDE SEQUENCE [LARGE SCALE GENOMIC DNA]</scope>
    <source>
        <strain evidence="3 4">JB380</strain>
    </source>
</reference>
<dbReference type="InterPro" id="IPR007607">
    <property type="entry name" value="BacA/B"/>
</dbReference>
<accession>A0A1R4HSR5</accession>
<feature type="compositionally biased region" description="Low complexity" evidence="2">
    <location>
        <begin position="14"/>
        <end position="34"/>
    </location>
</feature>
<dbReference type="EMBL" id="FUKM01000014">
    <property type="protein sequence ID" value="SJN10575.1"/>
    <property type="molecule type" value="Genomic_DNA"/>
</dbReference>
<comment type="similarity">
    <text evidence="1">Belongs to the bactofilin family.</text>
</comment>